<evidence type="ECO:0000256" key="1">
    <source>
        <dbReference type="ARBA" id="ARBA00004651"/>
    </source>
</evidence>
<feature type="domain" description="ABC transmembrane type-1" evidence="8">
    <location>
        <begin position="97"/>
        <end position="299"/>
    </location>
</feature>
<keyword evidence="3" id="KW-1003">Cell membrane</keyword>
<evidence type="ECO:0000256" key="4">
    <source>
        <dbReference type="ARBA" id="ARBA00022692"/>
    </source>
</evidence>
<dbReference type="InterPro" id="IPR045621">
    <property type="entry name" value="BPD_transp_1_N"/>
</dbReference>
<evidence type="ECO:0000259" key="8">
    <source>
        <dbReference type="PROSITE" id="PS50928"/>
    </source>
</evidence>
<evidence type="ECO:0000256" key="5">
    <source>
        <dbReference type="ARBA" id="ARBA00022989"/>
    </source>
</evidence>
<evidence type="ECO:0000256" key="7">
    <source>
        <dbReference type="RuleBase" id="RU363032"/>
    </source>
</evidence>
<proteinExistence type="inferred from homology"/>
<comment type="subcellular location">
    <subcellularLocation>
        <location evidence="1 7">Cell membrane</location>
        <topology evidence="1 7">Multi-pass membrane protein</topology>
    </subcellularLocation>
</comment>
<comment type="similarity">
    <text evidence="7">Belongs to the binding-protein-dependent transport system permease family.</text>
</comment>
<dbReference type="EMBL" id="CP157484">
    <property type="protein sequence ID" value="XBO36911.1"/>
    <property type="molecule type" value="Genomic_DNA"/>
</dbReference>
<dbReference type="Pfam" id="PF00528">
    <property type="entry name" value="BPD_transp_1"/>
    <property type="match status" value="1"/>
</dbReference>
<sequence length="312" mass="34017">MNRAGVIAARLFQIAPTFLAIGVVVFVLARLLPGDPVSAMLGDRASDEAVTRLRQQMGFDRSIWTQFLIFAESMLKGDFGTSIAFRVPVTSIIVERLPVTLMLTGLATLFALLMAVPLAFVAALNANRWPDYLIRSVFQVGLSSPVFYVGLVLLTVFAAWLRIFPVGGYGDGLLDNLWHLFLPAVTLALSFSAVIMRNLRASILDVLNSEFVDFARAKGLPRRVILVRHVLRNALISTVTLVGLHVGSLLGGAVITESVFAVPGVGRLMVDSIFARDYPVIQALTLILAVVVSIAFLISDLLQMWLDPRVAR</sequence>
<keyword evidence="2 7" id="KW-0813">Transport</keyword>
<dbReference type="Gene3D" id="1.10.3720.10">
    <property type="entry name" value="MetI-like"/>
    <property type="match status" value="1"/>
</dbReference>
<evidence type="ECO:0000256" key="2">
    <source>
        <dbReference type="ARBA" id="ARBA00022448"/>
    </source>
</evidence>
<reference evidence="9" key="1">
    <citation type="submission" date="2024-05" db="EMBL/GenBank/DDBJ databases">
        <authorList>
            <person name="Kim S."/>
            <person name="Heo J."/>
            <person name="Choi H."/>
            <person name="Choi Y."/>
            <person name="Kwon S.-W."/>
            <person name="Kim Y."/>
        </authorList>
    </citation>
    <scope>NUCLEOTIDE SEQUENCE</scope>
    <source>
        <strain evidence="9">KACC 23698</strain>
    </source>
</reference>
<evidence type="ECO:0000256" key="3">
    <source>
        <dbReference type="ARBA" id="ARBA00022475"/>
    </source>
</evidence>
<feature type="transmembrane region" description="Helical" evidence="7">
    <location>
        <begin position="177"/>
        <end position="196"/>
    </location>
</feature>
<feature type="transmembrane region" description="Helical" evidence="7">
    <location>
        <begin position="145"/>
        <end position="165"/>
    </location>
</feature>
<name>A0AAU7J9E9_9HYPH</name>
<keyword evidence="5 7" id="KW-1133">Transmembrane helix</keyword>
<keyword evidence="6 7" id="KW-0472">Membrane</keyword>
<dbReference type="GO" id="GO:0055085">
    <property type="term" value="P:transmembrane transport"/>
    <property type="evidence" value="ECO:0007669"/>
    <property type="project" value="InterPro"/>
</dbReference>
<gene>
    <name evidence="9" type="ORF">ABEG18_14300</name>
</gene>
<dbReference type="InterPro" id="IPR035906">
    <property type="entry name" value="MetI-like_sf"/>
</dbReference>
<protein>
    <submittedName>
        <fullName evidence="9">ABC transporter permease</fullName>
    </submittedName>
</protein>
<dbReference type="Pfam" id="PF19300">
    <property type="entry name" value="BPD_transp_1_N"/>
    <property type="match status" value="1"/>
</dbReference>
<dbReference type="PROSITE" id="PS50928">
    <property type="entry name" value="ABC_TM1"/>
    <property type="match status" value="1"/>
</dbReference>
<dbReference type="GO" id="GO:0005886">
    <property type="term" value="C:plasma membrane"/>
    <property type="evidence" value="ECO:0007669"/>
    <property type="project" value="UniProtKB-SubCell"/>
</dbReference>
<evidence type="ECO:0000313" key="9">
    <source>
        <dbReference type="EMBL" id="XBO36911.1"/>
    </source>
</evidence>
<keyword evidence="4 7" id="KW-0812">Transmembrane</keyword>
<dbReference type="RefSeq" id="WP_406853729.1">
    <property type="nucleotide sequence ID" value="NZ_CP157484.1"/>
</dbReference>
<feature type="transmembrane region" description="Helical" evidence="7">
    <location>
        <begin position="12"/>
        <end position="32"/>
    </location>
</feature>
<feature type="transmembrane region" description="Helical" evidence="7">
    <location>
        <begin position="280"/>
        <end position="302"/>
    </location>
</feature>
<feature type="transmembrane region" description="Helical" evidence="7">
    <location>
        <begin position="234"/>
        <end position="260"/>
    </location>
</feature>
<feature type="transmembrane region" description="Helical" evidence="7">
    <location>
        <begin position="101"/>
        <end position="124"/>
    </location>
</feature>
<dbReference type="CDD" id="cd06261">
    <property type="entry name" value="TM_PBP2"/>
    <property type="match status" value="1"/>
</dbReference>
<organism evidence="9">
    <name type="scientific">Alsobacter sp. KACC 23698</name>
    <dbReference type="NCBI Taxonomy" id="3149229"/>
    <lineage>
        <taxon>Bacteria</taxon>
        <taxon>Pseudomonadati</taxon>
        <taxon>Pseudomonadota</taxon>
        <taxon>Alphaproteobacteria</taxon>
        <taxon>Hyphomicrobiales</taxon>
        <taxon>Alsobacteraceae</taxon>
        <taxon>Alsobacter</taxon>
    </lineage>
</organism>
<dbReference type="PANTHER" id="PTHR43163:SF6">
    <property type="entry name" value="DIPEPTIDE TRANSPORT SYSTEM PERMEASE PROTEIN DPPB-RELATED"/>
    <property type="match status" value="1"/>
</dbReference>
<dbReference type="InterPro" id="IPR000515">
    <property type="entry name" value="MetI-like"/>
</dbReference>
<evidence type="ECO:0000256" key="6">
    <source>
        <dbReference type="ARBA" id="ARBA00023136"/>
    </source>
</evidence>
<accession>A0AAU7J9E9</accession>
<dbReference type="AlphaFoldDB" id="A0AAU7J9E9"/>
<dbReference type="PANTHER" id="PTHR43163">
    <property type="entry name" value="DIPEPTIDE TRANSPORT SYSTEM PERMEASE PROTEIN DPPB-RELATED"/>
    <property type="match status" value="1"/>
</dbReference>
<dbReference type="SUPFAM" id="SSF161098">
    <property type="entry name" value="MetI-like"/>
    <property type="match status" value="1"/>
</dbReference>